<organism evidence="3">
    <name type="scientific">uncultured Chloroflexia bacterium</name>
    <dbReference type="NCBI Taxonomy" id="1672391"/>
    <lineage>
        <taxon>Bacteria</taxon>
        <taxon>Bacillati</taxon>
        <taxon>Chloroflexota</taxon>
        <taxon>Chloroflexia</taxon>
        <taxon>environmental samples</taxon>
    </lineage>
</organism>
<feature type="compositionally biased region" description="Basic and acidic residues" evidence="1">
    <location>
        <begin position="58"/>
        <end position="74"/>
    </location>
</feature>
<feature type="non-terminal residue" evidence="3">
    <location>
        <position position="119"/>
    </location>
</feature>
<feature type="region of interest" description="Disordered" evidence="1">
    <location>
        <begin position="58"/>
        <end position="97"/>
    </location>
</feature>
<feature type="domain" description="Schlafen AlbA-2" evidence="2">
    <location>
        <begin position="25"/>
        <end position="113"/>
    </location>
</feature>
<name>A0A6J4MRC8_9CHLR</name>
<dbReference type="EMBL" id="CADCTR010002655">
    <property type="protein sequence ID" value="CAA9364606.1"/>
    <property type="molecule type" value="Genomic_DNA"/>
</dbReference>
<sequence>MFEGKPLSRMTYTDLDGFLREDNEEGTRLDYKEEAVSDLPKIACAFANTAGGHLVVGVKEKRDKGGNKTKKPDPDDVPGLPAKDWESSLLGKIRDRTRPPVVPEVKALEVPGKPGRVAV</sequence>
<dbReference type="InterPro" id="IPR007421">
    <property type="entry name" value="Schlafen_AlbA_2_dom"/>
</dbReference>
<dbReference type="InterPro" id="IPR038461">
    <property type="entry name" value="Schlafen_AlbA_2_dom_sf"/>
</dbReference>
<evidence type="ECO:0000313" key="3">
    <source>
        <dbReference type="EMBL" id="CAA9364606.1"/>
    </source>
</evidence>
<accession>A0A6J4MRC8</accession>
<dbReference type="Pfam" id="PF04326">
    <property type="entry name" value="SLFN_AlbA_2"/>
    <property type="match status" value="1"/>
</dbReference>
<proteinExistence type="predicted"/>
<evidence type="ECO:0000259" key="2">
    <source>
        <dbReference type="Pfam" id="PF04326"/>
    </source>
</evidence>
<evidence type="ECO:0000256" key="1">
    <source>
        <dbReference type="SAM" id="MobiDB-lite"/>
    </source>
</evidence>
<dbReference type="AlphaFoldDB" id="A0A6J4MRC8"/>
<reference evidence="3" key="1">
    <citation type="submission" date="2020-02" db="EMBL/GenBank/DDBJ databases">
        <authorList>
            <person name="Meier V. D."/>
        </authorList>
    </citation>
    <scope>NUCLEOTIDE SEQUENCE</scope>
    <source>
        <strain evidence="3">AVDCRST_MAG93</strain>
    </source>
</reference>
<gene>
    <name evidence="3" type="ORF">AVDCRST_MAG93-7870</name>
</gene>
<dbReference type="Gene3D" id="3.30.950.30">
    <property type="entry name" value="Schlafen, AAA domain"/>
    <property type="match status" value="1"/>
</dbReference>
<protein>
    <recommendedName>
        <fullName evidence="2">Schlafen AlbA-2 domain-containing protein</fullName>
    </recommendedName>
</protein>